<sequence>MKSWTTTILPDPTRLKERMQILSALDAILCEEEWLRVHHYEQSWQPGVDLGVVKNGAGDHFYVIFMKEGVLIKGFDHESPLSPHAREDGEIWPGMYDEVPEALLTRLQNISESLEADDVTFCLWHMVNDPSWRSGEMLGLDEVDESDRDGGADFLFGYLAESSASYAEWAEDYFDLSIPLPLDVVSQIYHGNQVEKGWITALNPMREVQEVLMDLKKIGIDDSRPI</sequence>
<dbReference type="EMBL" id="MSZX01000015">
    <property type="protein sequence ID" value="OPA73596.1"/>
    <property type="molecule type" value="Genomic_DNA"/>
</dbReference>
<protein>
    <submittedName>
        <fullName evidence="1">Uncharacterized protein</fullName>
    </submittedName>
</protein>
<name>A0A1T2X1J4_9BACL</name>
<dbReference type="RefSeq" id="WP_078502444.1">
    <property type="nucleotide sequence ID" value="NZ_MSZX01000015.1"/>
</dbReference>
<organism evidence="1 2">
    <name type="scientific">Paenibacillus selenitireducens</name>
    <dbReference type="NCBI Taxonomy" id="1324314"/>
    <lineage>
        <taxon>Bacteria</taxon>
        <taxon>Bacillati</taxon>
        <taxon>Bacillota</taxon>
        <taxon>Bacilli</taxon>
        <taxon>Bacillales</taxon>
        <taxon>Paenibacillaceae</taxon>
        <taxon>Paenibacillus</taxon>
    </lineage>
</organism>
<reference evidence="1 2" key="1">
    <citation type="submission" date="2017-01" db="EMBL/GenBank/DDBJ databases">
        <title>Genome analysis of Paenibacillus selenitrireducens ES3-24.</title>
        <authorList>
            <person name="Xu D."/>
            <person name="Yao R."/>
            <person name="Zheng S."/>
        </authorList>
    </citation>
    <scope>NUCLEOTIDE SEQUENCE [LARGE SCALE GENOMIC DNA]</scope>
    <source>
        <strain evidence="1 2">ES3-24</strain>
    </source>
</reference>
<comment type="caution">
    <text evidence="1">The sequence shown here is derived from an EMBL/GenBank/DDBJ whole genome shotgun (WGS) entry which is preliminary data.</text>
</comment>
<evidence type="ECO:0000313" key="2">
    <source>
        <dbReference type="Proteomes" id="UP000190188"/>
    </source>
</evidence>
<keyword evidence="2" id="KW-1185">Reference proteome</keyword>
<dbReference type="AlphaFoldDB" id="A0A1T2X1J4"/>
<accession>A0A1T2X1J4</accession>
<dbReference type="OrthoDB" id="361945at2"/>
<evidence type="ECO:0000313" key="1">
    <source>
        <dbReference type="EMBL" id="OPA73596.1"/>
    </source>
</evidence>
<gene>
    <name evidence="1" type="ORF">BVG16_27690</name>
</gene>
<dbReference type="STRING" id="1324314.BVG16_27690"/>
<dbReference type="Proteomes" id="UP000190188">
    <property type="component" value="Unassembled WGS sequence"/>
</dbReference>
<proteinExistence type="predicted"/>